<feature type="compositionally biased region" description="Polar residues" evidence="2">
    <location>
        <begin position="954"/>
        <end position="969"/>
    </location>
</feature>
<feature type="compositionally biased region" description="Polar residues" evidence="2">
    <location>
        <begin position="1070"/>
        <end position="1096"/>
    </location>
</feature>
<feature type="region of interest" description="Disordered" evidence="2">
    <location>
        <begin position="24"/>
        <end position="61"/>
    </location>
</feature>
<feature type="compositionally biased region" description="Basic and acidic residues" evidence="2">
    <location>
        <begin position="1645"/>
        <end position="1654"/>
    </location>
</feature>
<feature type="compositionally biased region" description="Polar residues" evidence="2">
    <location>
        <begin position="1888"/>
        <end position="1902"/>
    </location>
</feature>
<feature type="region of interest" description="Disordered" evidence="2">
    <location>
        <begin position="548"/>
        <end position="615"/>
    </location>
</feature>
<feature type="compositionally biased region" description="Low complexity" evidence="2">
    <location>
        <begin position="313"/>
        <end position="324"/>
    </location>
</feature>
<evidence type="ECO:0008006" key="4">
    <source>
        <dbReference type="Google" id="ProtNLM"/>
    </source>
</evidence>
<feature type="compositionally biased region" description="Polar residues" evidence="2">
    <location>
        <begin position="380"/>
        <end position="389"/>
    </location>
</feature>
<organism evidence="3">
    <name type="scientific">Nothobranchius korthausae</name>
    <dbReference type="NCBI Taxonomy" id="1143690"/>
    <lineage>
        <taxon>Eukaryota</taxon>
        <taxon>Metazoa</taxon>
        <taxon>Chordata</taxon>
        <taxon>Craniata</taxon>
        <taxon>Vertebrata</taxon>
        <taxon>Euteleostomi</taxon>
        <taxon>Actinopterygii</taxon>
        <taxon>Neopterygii</taxon>
        <taxon>Teleostei</taxon>
        <taxon>Neoteleostei</taxon>
        <taxon>Acanthomorphata</taxon>
        <taxon>Ovalentaria</taxon>
        <taxon>Atherinomorphae</taxon>
        <taxon>Cyprinodontiformes</taxon>
        <taxon>Nothobranchiidae</taxon>
        <taxon>Nothobranchius</taxon>
    </lineage>
</organism>
<feature type="compositionally biased region" description="Basic and acidic residues" evidence="2">
    <location>
        <begin position="876"/>
        <end position="913"/>
    </location>
</feature>
<feature type="compositionally biased region" description="Basic residues" evidence="2">
    <location>
        <begin position="762"/>
        <end position="773"/>
    </location>
</feature>
<feature type="compositionally biased region" description="Acidic residues" evidence="2">
    <location>
        <begin position="2205"/>
        <end position="2223"/>
    </location>
</feature>
<feature type="compositionally biased region" description="Polar residues" evidence="2">
    <location>
        <begin position="1203"/>
        <end position="1212"/>
    </location>
</feature>
<feature type="compositionally biased region" description="Acidic residues" evidence="2">
    <location>
        <begin position="2136"/>
        <end position="2156"/>
    </location>
</feature>
<feature type="compositionally biased region" description="Polar residues" evidence="2">
    <location>
        <begin position="1790"/>
        <end position="1807"/>
    </location>
</feature>
<feature type="compositionally biased region" description="Acidic residues" evidence="2">
    <location>
        <begin position="2256"/>
        <end position="2266"/>
    </location>
</feature>
<name>A0A1A8ERX1_9TELE</name>
<feature type="compositionally biased region" description="Basic and acidic residues" evidence="2">
    <location>
        <begin position="1950"/>
        <end position="1962"/>
    </location>
</feature>
<feature type="compositionally biased region" description="Acidic residues" evidence="2">
    <location>
        <begin position="1182"/>
        <end position="1193"/>
    </location>
</feature>
<reference evidence="3" key="1">
    <citation type="submission" date="2016-05" db="EMBL/GenBank/DDBJ databases">
        <authorList>
            <person name="Lavstsen T."/>
            <person name="Jespersen J.S."/>
        </authorList>
    </citation>
    <scope>NUCLEOTIDE SEQUENCE</scope>
    <source>
        <tissue evidence="3">Brain</tissue>
    </source>
</reference>
<feature type="compositionally biased region" description="Basic residues" evidence="2">
    <location>
        <begin position="1707"/>
        <end position="1716"/>
    </location>
</feature>
<feature type="compositionally biased region" description="Basic and acidic residues" evidence="2">
    <location>
        <begin position="1350"/>
        <end position="1387"/>
    </location>
</feature>
<feature type="compositionally biased region" description="Basic residues" evidence="2">
    <location>
        <begin position="2234"/>
        <end position="2250"/>
    </location>
</feature>
<feature type="compositionally biased region" description="Acidic residues" evidence="2">
    <location>
        <begin position="2038"/>
        <end position="2049"/>
    </location>
</feature>
<feature type="compositionally biased region" description="Basic residues" evidence="2">
    <location>
        <begin position="555"/>
        <end position="571"/>
    </location>
</feature>
<feature type="compositionally biased region" description="Low complexity" evidence="2">
    <location>
        <begin position="41"/>
        <end position="56"/>
    </location>
</feature>
<feature type="compositionally biased region" description="Basic and acidic residues" evidence="2">
    <location>
        <begin position="843"/>
        <end position="862"/>
    </location>
</feature>
<reference evidence="3" key="2">
    <citation type="submission" date="2016-06" db="EMBL/GenBank/DDBJ databases">
        <title>The genome of a short-lived fish provides insights into sex chromosome evolution and the genetic control of aging.</title>
        <authorList>
            <person name="Reichwald K."/>
            <person name="Felder M."/>
            <person name="Petzold A."/>
            <person name="Koch P."/>
            <person name="Groth M."/>
            <person name="Platzer M."/>
        </authorList>
    </citation>
    <scope>NUCLEOTIDE SEQUENCE</scope>
    <source>
        <tissue evidence="3">Brain</tissue>
    </source>
</reference>
<feature type="region of interest" description="Disordered" evidence="2">
    <location>
        <begin position="247"/>
        <end position="291"/>
    </location>
</feature>
<feature type="compositionally biased region" description="Basic and acidic residues" evidence="2">
    <location>
        <begin position="1152"/>
        <end position="1165"/>
    </location>
</feature>
<keyword evidence="1" id="KW-0175">Coiled coil</keyword>
<feature type="compositionally biased region" description="Basic and acidic residues" evidence="2">
    <location>
        <begin position="1808"/>
        <end position="1817"/>
    </location>
</feature>
<feature type="compositionally biased region" description="Basic and acidic residues" evidence="2">
    <location>
        <begin position="1754"/>
        <end position="1771"/>
    </location>
</feature>
<feature type="compositionally biased region" description="Polar residues" evidence="2">
    <location>
        <begin position="1939"/>
        <end position="1949"/>
    </location>
</feature>
<gene>
    <name evidence="3" type="primary">OLA.10708</name>
</gene>
<feature type="compositionally biased region" description="Basic and acidic residues" evidence="2">
    <location>
        <begin position="1778"/>
        <end position="1787"/>
    </location>
</feature>
<proteinExistence type="predicted"/>
<feature type="compositionally biased region" description="Basic and acidic residues" evidence="2">
    <location>
        <begin position="2050"/>
        <end position="2082"/>
    </location>
</feature>
<feature type="compositionally biased region" description="Basic and acidic residues" evidence="2">
    <location>
        <begin position="1132"/>
        <end position="1142"/>
    </location>
</feature>
<feature type="coiled-coil region" evidence="1">
    <location>
        <begin position="2491"/>
        <end position="2521"/>
    </location>
</feature>
<feature type="compositionally biased region" description="Polar residues" evidence="2">
    <location>
        <begin position="336"/>
        <end position="349"/>
    </location>
</feature>
<feature type="compositionally biased region" description="Basic and acidic residues" evidence="2">
    <location>
        <begin position="1617"/>
        <end position="1637"/>
    </location>
</feature>
<feature type="compositionally biased region" description="Polar residues" evidence="2">
    <location>
        <begin position="25"/>
        <end position="40"/>
    </location>
</feature>
<evidence type="ECO:0000313" key="3">
    <source>
        <dbReference type="EMBL" id="SBQ49313.1"/>
    </source>
</evidence>
<feature type="compositionally biased region" description="Basic and acidic residues" evidence="2">
    <location>
        <begin position="928"/>
        <end position="940"/>
    </location>
</feature>
<feature type="compositionally biased region" description="Basic and acidic residues" evidence="2">
    <location>
        <begin position="1304"/>
        <end position="1324"/>
    </location>
</feature>
<feature type="compositionally biased region" description="Basic and acidic residues" evidence="2">
    <location>
        <begin position="1054"/>
        <end position="1064"/>
    </location>
</feature>
<protein>
    <recommendedName>
        <fullName evidence="4">Matrin-type domain-containing protein</fullName>
    </recommendedName>
</protein>
<sequence>MTVDEDIERCLDLNIGRAREEVRLQSANQNAPVISNQRGPSSSSSTGMSSMTSSVSQGLKPKSVDIDSKSLDWLSVCKGAAEDKSSKMHSSASASFIGSGDAMFNTASKTKCDVQSIPGLGDYNEPMLAKCMPPNESNRPKYSFESASNILLQFGLEKEDLEQLICYPENQVTPENLPFILRQIRMNKEKRTSTVDESKPYSERQPITTVSEIKRITSTSSIGTVLNQDEISSLVLKPSKVIDYGHTGKYTASPDGERGRAVRSTAKVDGGRSTLDTDNSKNSSHSRKVLTKSTAGISGSFVSSHDQMSSVTTFSSVRSSMAPPSSGPAKKMEAQPPQTSQSAFASFSVPNKDKNLRHLGAGVPKSLPLKQPEPDRQSSAKHQPSSNLSHGVHPNRPGLILIGSNEQARNLSKIEVQVSKVSERVKKPAQRGQQPFQLRDTSTMKPVPVPAQLITSGATSVPGPPSKKQLAAKMGDPMHLPGAAMIQDYAAATPEKFPHTCCLCSKDCTTLKDWVVHQNTPLHLENCKLLRSRYPKWHGETSTLLSSRSFERLSSPRRRDNKRSPLRRSREHRASSRRSDDRLSPQSRRNARRSSADRALSQRRRSTSAERLAKKLLETPAVQSLSKQSDLKSMVKSLAPALLAELSKLTSSSQKSGTSSSTNPVIAVESSAAKVRIRANHGTLSQAYVKMFLKEYGKVTCVDLFRSGKEAVITFEKEKCAKKFRTLGSFEVNGLPISILNEWGIVAKTTQSTKEQKASTKKDHKAAPPKKSAKPNTSKTAASKPSSTAKAKPPVSSGAETTTNKVSKTKVLASKAKSATKQVAKTVKTEMGKKKISVASSDKNPKKDTKPSKPKETPKEPKSGAGKTAVATKETAMAKEKSKHIDTDGKDSASKVGKDQLKESIKVEEKTGDAEPGATDPMEAESSVESKDQNVTDKAAKNSQTTIKAEETLTVVTSQDLPTASTHSESAVEEIKMETDPPKETEQKAKPKEIKQEVQAPEERACHEPAPEQVGNTSAGSPEAASSKPEPADEEESHQQASTAGLCDGTAPEVQEKMENHQQPEETGFVQMQTETTSADRTSVPPGSSAGSTASVTDAVASETASAEIPHITEDIFKAFTLVLRQHKQKKESRMHQEEKESTTISETTFENAKEENTQNVKEDINDVDTSSEVVDENNFNFDDDFVTVDEISEDPKDAAYDSCSSSKPTSQKKIERQSAKVTSPAKKTLPESSKSCKSSTSASSSPTTTSSSSSSKSVKTCVSPGKKAQQSKTSAAGGSKTSPRGQSTRSSATVVETSVETCQLHKKEDKPTEGVVVEFDHRVSAKGSAAKTVESESKMETSELDPPEQGERLEPTHESQKPEMESKAEIPEEVKTSKENEMHIEEDGQSTEDSDNFKIIDSLEEPTDDQIITKDKDSITETQELNLKEDQVSHQECPQVSDGADNDKASQEACSEMETDPSIQEEDTSNNQAATPDNDEVSMVTEVKTKVAHHSDKALVEDEAHKTLDSDSNQTVSAGDGHTGKQKEEIFSEELGHTFTNSEQMCEDNPHLGSSDGKDTQSKVSDNSAGDQTLTKGKGQIVEGPSDETSPIEEDNDVYQVIDSVEDQPTTETEPETDKEKQTKGSETSSRDDRPTRSSRSKTSKSEDKDKTQKLNTPGRKYGTKVKDNKTEKEEKVDEGIEEMEFEILDSIEDESVQEASTTKGSGRRQSSRRHKEADKSEEMVFKILDSVGEENDSEKPVETRSTRGRKGKTTEKSGETEESKKEKTPTRRRQTRARDSRERDGGTSPKTNVPQKRNTPTNKSNSVRDESKEEMTFEIIDAVEEEVEHKPTPKSRRGRPKKDVKPSKEQTAALKKAHLPSEVAEDTEATTFQIIDSIEDETIDEQATTDQAKNVRKSTSSKNDDRTTKKRTRSSKRKEEDEPVYQIVDSLEDYPSQEEQVTETSTVQKEKRGAKDKRAANVDSVPPLVVETSKAAPVKRESLLQEVGQCPTGSTPDKDLEKQEESDSAKSQKTSQKSPKKKDETSSANAVVSLDEVSDEEEDYPDDTAEKEKIIKIQAAFKEREDEQKEKKTSEKGTKERSRRGSGGAAKTKELRQEKVEAESQELVTLDEVGLGEADGVETTNSLKCGGELTEGELQDLVTLDEIEEEEEQETPVVQPPSHEVQSGESLKPETLDEAGLGENKEADEKDSSSSVKRKHDDYTEDSEDFVTVDEVGTTEEEEKKTTTSAKCRPRKRSRRTPVRKSTRAKSDEKEVEEEEEEEENRNQCKNTMDVETFVLFRGGKRVTMNGSDMSVDKICRIFQVSGNSLYITDDMNTAIFPDPSGNFTTLSLQHRGHYEVQNKFKALPSAAPFAFMRRASASASTETHASATSRSNFPPRQFQRSVHIAEIVNDKLTAARTVVIRFLESDATVERMTVKVKEALGCVEEITLTDSQGNEIVDSEGTRSSSYWKQNSRKIYAIFEDDFVELQNGRRQKTRRRSEETGILQEVIGKIDQLKQATETLQNVTEAINLLSDLAKVKSTTARQDKW</sequence>
<feature type="compositionally biased region" description="Low complexity" evidence="2">
    <location>
        <begin position="1233"/>
        <end position="1265"/>
    </location>
</feature>
<feature type="compositionally biased region" description="Polar residues" evidence="2">
    <location>
        <begin position="1269"/>
        <end position="1302"/>
    </location>
</feature>
<feature type="region of interest" description="Disordered" evidence="2">
    <location>
        <begin position="313"/>
        <end position="399"/>
    </location>
</feature>
<feature type="compositionally biased region" description="Acidic residues" evidence="2">
    <location>
        <begin position="1681"/>
        <end position="1698"/>
    </location>
</feature>
<feature type="region of interest" description="Disordered" evidence="2">
    <location>
        <begin position="1129"/>
        <end position="2271"/>
    </location>
</feature>
<feature type="compositionally biased region" description="Polar residues" evidence="2">
    <location>
        <begin position="1563"/>
        <end position="1576"/>
    </location>
</feature>
<feature type="compositionally biased region" description="Basic and acidic residues" evidence="2">
    <location>
        <begin position="973"/>
        <end position="1010"/>
    </location>
</feature>
<dbReference type="EMBL" id="HAEB01002786">
    <property type="protein sequence ID" value="SBQ49313.1"/>
    <property type="molecule type" value="Transcribed_RNA"/>
</dbReference>
<feature type="compositionally biased region" description="Basic and acidic residues" evidence="2">
    <location>
        <begin position="2093"/>
        <end position="2104"/>
    </location>
</feature>
<evidence type="ECO:0000256" key="2">
    <source>
        <dbReference type="SAM" id="MobiDB-lite"/>
    </source>
</evidence>
<feature type="compositionally biased region" description="Basic and acidic residues" evidence="2">
    <location>
        <begin position="2185"/>
        <end position="2194"/>
    </location>
</feature>
<evidence type="ECO:0000256" key="1">
    <source>
        <dbReference type="SAM" id="Coils"/>
    </source>
</evidence>
<feature type="compositionally biased region" description="Basic and acidic residues" evidence="2">
    <location>
        <begin position="572"/>
        <end position="583"/>
    </location>
</feature>
<feature type="compositionally biased region" description="Acidic residues" evidence="2">
    <location>
        <begin position="1456"/>
        <end position="1469"/>
    </location>
</feature>
<feature type="compositionally biased region" description="Basic and acidic residues" evidence="2">
    <location>
        <begin position="1523"/>
        <end position="1537"/>
    </location>
</feature>
<feature type="compositionally biased region" description="Basic and acidic residues" evidence="2">
    <location>
        <begin position="1998"/>
        <end position="2012"/>
    </location>
</feature>
<feature type="region of interest" description="Disordered" evidence="2">
    <location>
        <begin position="751"/>
        <end position="1108"/>
    </location>
</feature>
<feature type="compositionally biased region" description="Polar residues" evidence="2">
    <location>
        <begin position="274"/>
        <end position="283"/>
    </location>
</feature>
<feature type="compositionally biased region" description="Low complexity" evidence="2">
    <location>
        <begin position="774"/>
        <end position="794"/>
    </location>
</feature>
<feature type="compositionally biased region" description="Basic and acidic residues" evidence="2">
    <location>
        <begin position="1666"/>
        <end position="1680"/>
    </location>
</feature>
<accession>A0A1A8ERX1</accession>
<feature type="compositionally biased region" description="Basic and acidic residues" evidence="2">
    <location>
        <begin position="1717"/>
        <end position="1726"/>
    </location>
</feature>
<feature type="compositionally biased region" description="Basic and acidic residues" evidence="2">
    <location>
        <begin position="1488"/>
        <end position="1510"/>
    </location>
</feature>